<dbReference type="CDD" id="cd08422">
    <property type="entry name" value="PBP2_CrgA_like"/>
    <property type="match status" value="1"/>
</dbReference>
<dbReference type="InterPro" id="IPR036388">
    <property type="entry name" value="WH-like_DNA-bd_sf"/>
</dbReference>
<evidence type="ECO:0000256" key="1">
    <source>
        <dbReference type="ARBA" id="ARBA00009437"/>
    </source>
</evidence>
<dbReference type="SUPFAM" id="SSF53850">
    <property type="entry name" value="Periplasmic binding protein-like II"/>
    <property type="match status" value="1"/>
</dbReference>
<keyword evidence="7" id="KW-1185">Reference proteome</keyword>
<evidence type="ECO:0000313" key="6">
    <source>
        <dbReference type="EMBL" id="MDR7336127.1"/>
    </source>
</evidence>
<dbReference type="InterPro" id="IPR036390">
    <property type="entry name" value="WH_DNA-bd_sf"/>
</dbReference>
<dbReference type="GO" id="GO:0003677">
    <property type="term" value="F:DNA binding"/>
    <property type="evidence" value="ECO:0007669"/>
    <property type="project" value="UniProtKB-KW"/>
</dbReference>
<gene>
    <name evidence="6" type="ORF">J2X21_005297</name>
</gene>
<dbReference type="PANTHER" id="PTHR30537">
    <property type="entry name" value="HTH-TYPE TRANSCRIPTIONAL REGULATOR"/>
    <property type="match status" value="1"/>
</dbReference>
<dbReference type="InterPro" id="IPR058163">
    <property type="entry name" value="LysR-type_TF_proteobact-type"/>
</dbReference>
<dbReference type="Gene3D" id="1.10.10.10">
    <property type="entry name" value="Winged helix-like DNA-binding domain superfamily/Winged helix DNA-binding domain"/>
    <property type="match status" value="1"/>
</dbReference>
<keyword evidence="2" id="KW-0805">Transcription regulation</keyword>
<dbReference type="InterPro" id="IPR005119">
    <property type="entry name" value="LysR_subst-bd"/>
</dbReference>
<dbReference type="PANTHER" id="PTHR30537:SF5">
    <property type="entry name" value="HTH-TYPE TRANSCRIPTIONAL ACTIVATOR TTDR-RELATED"/>
    <property type="match status" value="1"/>
</dbReference>
<organism evidence="6 7">
    <name type="scientific">Roseateles asaccharophilus</name>
    <dbReference type="NCBI Taxonomy" id="582607"/>
    <lineage>
        <taxon>Bacteria</taxon>
        <taxon>Pseudomonadati</taxon>
        <taxon>Pseudomonadota</taxon>
        <taxon>Betaproteobacteria</taxon>
        <taxon>Burkholderiales</taxon>
        <taxon>Sphaerotilaceae</taxon>
        <taxon>Roseateles</taxon>
    </lineage>
</organism>
<name>A0ABU2AFY5_9BURK</name>
<reference evidence="6 7" key="1">
    <citation type="submission" date="2023-07" db="EMBL/GenBank/DDBJ databases">
        <title>Sorghum-associated microbial communities from plants grown in Nebraska, USA.</title>
        <authorList>
            <person name="Schachtman D."/>
        </authorList>
    </citation>
    <scope>NUCLEOTIDE SEQUENCE [LARGE SCALE GENOMIC DNA]</scope>
    <source>
        <strain evidence="6 7">BE316</strain>
    </source>
</reference>
<evidence type="ECO:0000256" key="4">
    <source>
        <dbReference type="ARBA" id="ARBA00023163"/>
    </source>
</evidence>
<evidence type="ECO:0000313" key="7">
    <source>
        <dbReference type="Proteomes" id="UP001180825"/>
    </source>
</evidence>
<evidence type="ECO:0000256" key="3">
    <source>
        <dbReference type="ARBA" id="ARBA00023125"/>
    </source>
</evidence>
<keyword evidence="3 6" id="KW-0238">DNA-binding</keyword>
<accession>A0ABU2AFY5</accession>
<protein>
    <submittedName>
        <fullName evidence="6">DNA-binding transcriptional LysR family regulator</fullName>
    </submittedName>
</protein>
<sequence length="300" mass="33193">MDLDQLRTFVEVVRQGSFAGAARSLNLDPSKVTRAVAALETELGVRLLQRTTRQISLTEGGERYLAQVEPLLKELDLAGEELRAGSVQLRGLVRITASVAFGQTVLVPLLPEIHQKHPGLELDLLLTDTVVDLVNQRVDIALRLGPAVNSSLIGQRLRDVRFRVVASPAYLKQQGQPREPADLAHCRCLRFPLPGYRALWRFRNEPDGEVEDVAIQGWLVASSALALRQAALDGLGPALLADWLIDADVRAGRLVNLFPELEATATDFDSAVWLLYAAREGQLPKRVQAVLELLRERLKR</sequence>
<dbReference type="PROSITE" id="PS50931">
    <property type="entry name" value="HTH_LYSR"/>
    <property type="match status" value="1"/>
</dbReference>
<dbReference type="EMBL" id="JAVDXV010000013">
    <property type="protein sequence ID" value="MDR7336127.1"/>
    <property type="molecule type" value="Genomic_DNA"/>
</dbReference>
<dbReference type="Proteomes" id="UP001180825">
    <property type="component" value="Unassembled WGS sequence"/>
</dbReference>
<comment type="caution">
    <text evidence="6">The sequence shown here is derived from an EMBL/GenBank/DDBJ whole genome shotgun (WGS) entry which is preliminary data.</text>
</comment>
<dbReference type="SUPFAM" id="SSF46785">
    <property type="entry name" value="Winged helix' DNA-binding domain"/>
    <property type="match status" value="1"/>
</dbReference>
<comment type="similarity">
    <text evidence="1">Belongs to the LysR transcriptional regulatory family.</text>
</comment>
<dbReference type="InterPro" id="IPR000847">
    <property type="entry name" value="LysR_HTH_N"/>
</dbReference>
<evidence type="ECO:0000256" key="2">
    <source>
        <dbReference type="ARBA" id="ARBA00023015"/>
    </source>
</evidence>
<keyword evidence="4" id="KW-0804">Transcription</keyword>
<feature type="domain" description="HTH lysR-type" evidence="5">
    <location>
        <begin position="1"/>
        <end position="58"/>
    </location>
</feature>
<dbReference type="Gene3D" id="3.40.190.290">
    <property type="match status" value="1"/>
</dbReference>
<evidence type="ECO:0000259" key="5">
    <source>
        <dbReference type="PROSITE" id="PS50931"/>
    </source>
</evidence>
<dbReference type="Pfam" id="PF00126">
    <property type="entry name" value="HTH_1"/>
    <property type="match status" value="1"/>
</dbReference>
<proteinExistence type="inferred from homology"/>
<dbReference type="RefSeq" id="WP_310333122.1">
    <property type="nucleotide sequence ID" value="NZ_JAVDXV010000013.1"/>
</dbReference>
<dbReference type="Pfam" id="PF03466">
    <property type="entry name" value="LysR_substrate"/>
    <property type="match status" value="1"/>
</dbReference>